<dbReference type="Proteomes" id="UP000694391">
    <property type="component" value="Unplaced"/>
</dbReference>
<protein>
    <submittedName>
        <fullName evidence="1">Uncharacterized protein</fullName>
    </submittedName>
</protein>
<sequence>PKNEILPFITDLTEKNNNLALVKPEKTQGGRRLPHTDGKIWTPHWERIRTRFTRDPSKSKPTEKKTTIKFNRRKLMDCDGKDYY</sequence>
<name>A0A8C0L5T4_CANLU</name>
<keyword evidence="2" id="KW-1185">Reference proteome</keyword>
<evidence type="ECO:0000313" key="1">
    <source>
        <dbReference type="Ensembl" id="ENSCAFP00020025088.1"/>
    </source>
</evidence>
<reference evidence="1" key="2">
    <citation type="submission" date="2025-09" db="UniProtKB">
        <authorList>
            <consortium name="Ensembl"/>
        </authorList>
    </citation>
    <scope>IDENTIFICATION</scope>
</reference>
<proteinExistence type="predicted"/>
<evidence type="ECO:0000313" key="2">
    <source>
        <dbReference type="Proteomes" id="UP000694391"/>
    </source>
</evidence>
<accession>A0A8C0L5T4</accession>
<organism evidence="1 2">
    <name type="scientific">Canis lupus dingo</name>
    <name type="common">dingo</name>
    <dbReference type="NCBI Taxonomy" id="286419"/>
    <lineage>
        <taxon>Eukaryota</taxon>
        <taxon>Metazoa</taxon>
        <taxon>Chordata</taxon>
        <taxon>Craniata</taxon>
        <taxon>Vertebrata</taxon>
        <taxon>Euteleostomi</taxon>
        <taxon>Mammalia</taxon>
        <taxon>Eutheria</taxon>
        <taxon>Laurasiatheria</taxon>
        <taxon>Carnivora</taxon>
        <taxon>Caniformia</taxon>
        <taxon>Canidae</taxon>
        <taxon>Canis</taxon>
    </lineage>
</organism>
<dbReference type="AlphaFoldDB" id="A0A8C0L5T4"/>
<reference evidence="1" key="1">
    <citation type="submission" date="2025-08" db="UniProtKB">
        <authorList>
            <consortium name="Ensembl"/>
        </authorList>
    </citation>
    <scope>IDENTIFICATION</scope>
</reference>
<dbReference type="Ensembl" id="ENSCAFT00020028949.1">
    <property type="protein sequence ID" value="ENSCAFP00020025088.1"/>
    <property type="gene ID" value="ENSCAFG00020019717.1"/>
</dbReference>